<evidence type="ECO:0000313" key="1">
    <source>
        <dbReference type="EMBL" id="GFY77401.1"/>
    </source>
</evidence>
<dbReference type="EMBL" id="BMAV01022436">
    <property type="protein sequence ID" value="GFY77401.1"/>
    <property type="molecule type" value="Genomic_DNA"/>
</dbReference>
<comment type="caution">
    <text evidence="1">The sequence shown here is derived from an EMBL/GenBank/DDBJ whole genome shotgun (WGS) entry which is preliminary data.</text>
</comment>
<sequence length="120" mass="13888">MAACWRKRVVTPDEIEEILTNKESGDEFSDANSDDDSRKNLQKTRAYIHLSWMKKKILDGGFFKEPHYRGASTVTEQNSLSIVSDIQTTIWPSYVLFPTIVFNRIRDQTCCLILHYKDGL</sequence>
<dbReference type="AlphaFoldDB" id="A0A8X6YUR1"/>
<dbReference type="Proteomes" id="UP000886998">
    <property type="component" value="Unassembled WGS sequence"/>
</dbReference>
<accession>A0A8X6YUR1</accession>
<proteinExistence type="predicted"/>
<evidence type="ECO:0000313" key="2">
    <source>
        <dbReference type="Proteomes" id="UP000886998"/>
    </source>
</evidence>
<keyword evidence="2" id="KW-1185">Reference proteome</keyword>
<reference evidence="1" key="1">
    <citation type="submission" date="2020-08" db="EMBL/GenBank/DDBJ databases">
        <title>Multicomponent nature underlies the extraordinary mechanical properties of spider dragline silk.</title>
        <authorList>
            <person name="Kono N."/>
            <person name="Nakamura H."/>
            <person name="Mori M."/>
            <person name="Yoshida Y."/>
            <person name="Ohtoshi R."/>
            <person name="Malay A.D."/>
            <person name="Moran D.A.P."/>
            <person name="Tomita M."/>
            <person name="Numata K."/>
            <person name="Arakawa K."/>
        </authorList>
    </citation>
    <scope>NUCLEOTIDE SEQUENCE</scope>
</reference>
<organism evidence="1 2">
    <name type="scientific">Trichonephila inaurata madagascariensis</name>
    <dbReference type="NCBI Taxonomy" id="2747483"/>
    <lineage>
        <taxon>Eukaryota</taxon>
        <taxon>Metazoa</taxon>
        <taxon>Ecdysozoa</taxon>
        <taxon>Arthropoda</taxon>
        <taxon>Chelicerata</taxon>
        <taxon>Arachnida</taxon>
        <taxon>Araneae</taxon>
        <taxon>Araneomorphae</taxon>
        <taxon>Entelegynae</taxon>
        <taxon>Araneoidea</taxon>
        <taxon>Nephilidae</taxon>
        <taxon>Trichonephila</taxon>
        <taxon>Trichonephila inaurata</taxon>
    </lineage>
</organism>
<name>A0A8X6YUR1_9ARAC</name>
<protein>
    <submittedName>
        <fullName evidence="1">Uncharacterized protein</fullName>
    </submittedName>
</protein>
<gene>
    <name evidence="1" type="ORF">TNIN_273781</name>
</gene>